<evidence type="ECO:0000313" key="1">
    <source>
        <dbReference type="EMBL" id="KAK9694946.1"/>
    </source>
</evidence>
<name>A0AAW1IY58_POPJA</name>
<dbReference type="AlphaFoldDB" id="A0AAW1IY58"/>
<comment type="caution">
    <text evidence="1">The sequence shown here is derived from an EMBL/GenBank/DDBJ whole genome shotgun (WGS) entry which is preliminary data.</text>
</comment>
<reference evidence="1 2" key="1">
    <citation type="journal article" date="2024" name="BMC Genomics">
        <title>De novo assembly and annotation of Popillia japonica's genome with initial clues to its potential as an invasive pest.</title>
        <authorList>
            <person name="Cucini C."/>
            <person name="Boschi S."/>
            <person name="Funari R."/>
            <person name="Cardaioli E."/>
            <person name="Iannotti N."/>
            <person name="Marturano G."/>
            <person name="Paoli F."/>
            <person name="Bruttini M."/>
            <person name="Carapelli A."/>
            <person name="Frati F."/>
            <person name="Nardi F."/>
        </authorList>
    </citation>
    <scope>NUCLEOTIDE SEQUENCE [LARGE SCALE GENOMIC DNA]</scope>
    <source>
        <strain evidence="1">DMR45628</strain>
    </source>
</reference>
<dbReference type="Proteomes" id="UP001458880">
    <property type="component" value="Unassembled WGS sequence"/>
</dbReference>
<evidence type="ECO:0000313" key="2">
    <source>
        <dbReference type="Proteomes" id="UP001458880"/>
    </source>
</evidence>
<gene>
    <name evidence="1" type="ORF">QE152_g33187</name>
</gene>
<organism evidence="1 2">
    <name type="scientific">Popillia japonica</name>
    <name type="common">Japanese beetle</name>
    <dbReference type="NCBI Taxonomy" id="7064"/>
    <lineage>
        <taxon>Eukaryota</taxon>
        <taxon>Metazoa</taxon>
        <taxon>Ecdysozoa</taxon>
        <taxon>Arthropoda</taxon>
        <taxon>Hexapoda</taxon>
        <taxon>Insecta</taxon>
        <taxon>Pterygota</taxon>
        <taxon>Neoptera</taxon>
        <taxon>Endopterygota</taxon>
        <taxon>Coleoptera</taxon>
        <taxon>Polyphaga</taxon>
        <taxon>Scarabaeiformia</taxon>
        <taxon>Scarabaeidae</taxon>
        <taxon>Rutelinae</taxon>
        <taxon>Popillia</taxon>
    </lineage>
</organism>
<protein>
    <submittedName>
        <fullName evidence="1">Uncharacterized protein</fullName>
    </submittedName>
</protein>
<keyword evidence="2" id="KW-1185">Reference proteome</keyword>
<proteinExistence type="predicted"/>
<accession>A0AAW1IY58</accession>
<sequence>MASRKLLVHNVRAILPTITAPTVIYLPCKQLSEYFNTCVNMNMNTSRKNGAEVPPAGGAAIAAALSQNTGLFYSVLMLAGHRSTLTGNIATKWPVVEARVEFLNLDLSCLLNVLAAR</sequence>
<dbReference type="EMBL" id="JASPKY010000497">
    <property type="protein sequence ID" value="KAK9694946.1"/>
    <property type="molecule type" value="Genomic_DNA"/>
</dbReference>